<proteinExistence type="predicted"/>
<evidence type="ECO:0000313" key="3">
    <source>
        <dbReference type="Proteomes" id="UP000838763"/>
    </source>
</evidence>
<dbReference type="AlphaFoldDB" id="A0A9P1GWB8"/>
<organism evidence="2 3">
    <name type="scientific">Parascedosporium putredinis</name>
    <dbReference type="NCBI Taxonomy" id="1442378"/>
    <lineage>
        <taxon>Eukaryota</taxon>
        <taxon>Fungi</taxon>
        <taxon>Dikarya</taxon>
        <taxon>Ascomycota</taxon>
        <taxon>Pezizomycotina</taxon>
        <taxon>Sordariomycetes</taxon>
        <taxon>Hypocreomycetidae</taxon>
        <taxon>Microascales</taxon>
        <taxon>Microascaceae</taxon>
        <taxon>Parascedosporium</taxon>
    </lineage>
</organism>
<dbReference type="EMBL" id="CALLCH030000001">
    <property type="protein sequence ID" value="CAI4211121.1"/>
    <property type="molecule type" value="Genomic_DNA"/>
</dbReference>
<reference evidence="2" key="1">
    <citation type="submission" date="2022-11" db="EMBL/GenBank/DDBJ databases">
        <authorList>
            <person name="Scott C."/>
            <person name="Bruce N."/>
        </authorList>
    </citation>
    <scope>NUCLEOTIDE SEQUENCE</scope>
</reference>
<feature type="signal peptide" evidence="1">
    <location>
        <begin position="1"/>
        <end position="18"/>
    </location>
</feature>
<evidence type="ECO:0000256" key="1">
    <source>
        <dbReference type="SAM" id="SignalP"/>
    </source>
</evidence>
<dbReference type="OrthoDB" id="4848025at2759"/>
<name>A0A9P1GWB8_9PEZI</name>
<accession>A0A9P1GWB8</accession>
<comment type="caution">
    <text evidence="2">The sequence shown here is derived from an EMBL/GenBank/DDBJ whole genome shotgun (WGS) entry which is preliminary data.</text>
</comment>
<evidence type="ECO:0000313" key="2">
    <source>
        <dbReference type="EMBL" id="CAI4211121.1"/>
    </source>
</evidence>
<protein>
    <submittedName>
        <fullName evidence="2">Uncharacterized protein</fullName>
    </submittedName>
</protein>
<gene>
    <name evidence="2" type="ORF">PPNO1_LOCUS918</name>
</gene>
<dbReference type="Proteomes" id="UP000838763">
    <property type="component" value="Unassembled WGS sequence"/>
</dbReference>
<keyword evidence="1" id="KW-0732">Signal</keyword>
<keyword evidence="3" id="KW-1185">Reference proteome</keyword>
<sequence>MKTYFALAALAQAFLVMADQNVEPRDPFFGGRGGGGRGNGPFGWEAPAALYLKLIGFQPRPLPQKECVSSYWETATPTPAAFCDSDSDLKNCVSAACSAQADEYSSYSERSSSLCSKFQSCDSTGTFTYTRQTPDGDWPFGGGYHGTRTWPTGEVVVTGCPWDGDGWGRETVTVTVAQPGNTEAVFAVEKAVKDDTTTSRTLGLAAATGTSDGSSAGSTRGVKIMGLVLGAVVGTAILL</sequence>
<feature type="chain" id="PRO_5040119886" evidence="1">
    <location>
        <begin position="19"/>
        <end position="239"/>
    </location>
</feature>